<reference evidence="1" key="1">
    <citation type="submission" date="2021-11" db="EMBL/GenBank/DDBJ databases">
        <authorList>
            <consortium name="Genoscope - CEA"/>
            <person name="William W."/>
        </authorList>
    </citation>
    <scope>NUCLEOTIDE SEQUENCE</scope>
</reference>
<gene>
    <name evidence="1" type="ORF">PECAL_2P23050</name>
</gene>
<dbReference type="AlphaFoldDB" id="A0A8J2SLB8"/>
<evidence type="ECO:0000313" key="2">
    <source>
        <dbReference type="Proteomes" id="UP000789595"/>
    </source>
</evidence>
<proteinExistence type="predicted"/>
<keyword evidence="2" id="KW-1185">Reference proteome</keyword>
<sequence length="134" mass="15274">MRRDVYSGRLKLNGEEQETTLRAANNYADSLVNLERFEEAKALMRKTMPVVRRVLGDGHRLTLKMRKMYATALYKDDGATLDDSREAVERLEATERTARRVLGGAHPLTTQIERELRYARAALRARETPPASQA</sequence>
<dbReference type="Pfam" id="PF13374">
    <property type="entry name" value="TPR_10"/>
    <property type="match status" value="1"/>
</dbReference>
<dbReference type="InterPro" id="IPR011990">
    <property type="entry name" value="TPR-like_helical_dom_sf"/>
</dbReference>
<protein>
    <recommendedName>
        <fullName evidence="3">Tetratricopeptide repeat protein</fullName>
    </recommendedName>
</protein>
<evidence type="ECO:0008006" key="3">
    <source>
        <dbReference type="Google" id="ProtNLM"/>
    </source>
</evidence>
<accession>A0A8J2SLB8</accession>
<comment type="caution">
    <text evidence="1">The sequence shown here is derived from an EMBL/GenBank/DDBJ whole genome shotgun (WGS) entry which is preliminary data.</text>
</comment>
<name>A0A8J2SLB8_9STRA</name>
<dbReference type="Proteomes" id="UP000789595">
    <property type="component" value="Unassembled WGS sequence"/>
</dbReference>
<dbReference type="EMBL" id="CAKKNE010000002">
    <property type="protein sequence ID" value="CAH0369192.1"/>
    <property type="molecule type" value="Genomic_DNA"/>
</dbReference>
<evidence type="ECO:0000313" key="1">
    <source>
        <dbReference type="EMBL" id="CAH0369192.1"/>
    </source>
</evidence>
<dbReference type="Gene3D" id="1.25.40.10">
    <property type="entry name" value="Tetratricopeptide repeat domain"/>
    <property type="match status" value="1"/>
</dbReference>
<organism evidence="1 2">
    <name type="scientific">Pelagomonas calceolata</name>
    <dbReference type="NCBI Taxonomy" id="35677"/>
    <lineage>
        <taxon>Eukaryota</taxon>
        <taxon>Sar</taxon>
        <taxon>Stramenopiles</taxon>
        <taxon>Ochrophyta</taxon>
        <taxon>Pelagophyceae</taxon>
        <taxon>Pelagomonadales</taxon>
        <taxon>Pelagomonadaceae</taxon>
        <taxon>Pelagomonas</taxon>
    </lineage>
</organism>